<evidence type="ECO:0000256" key="20">
    <source>
        <dbReference type="RuleBase" id="RU000687"/>
    </source>
</evidence>
<feature type="transmembrane region" description="Helical" evidence="20">
    <location>
        <begin position="291"/>
        <end position="318"/>
    </location>
</feature>
<gene>
    <name evidence="24" type="primary">LOC115024842</name>
</gene>
<comment type="catalytic activity">
    <reaction evidence="17">
        <text>Na(+)(in) = Na(+)(out)</text>
        <dbReference type="Rhea" id="RHEA:34963"/>
        <dbReference type="ChEBI" id="CHEBI:29101"/>
    </reaction>
</comment>
<dbReference type="FunFam" id="1.20.58.390:FF:000103">
    <property type="entry name" value="Si:ch211-256e16.10"/>
    <property type="match status" value="1"/>
</dbReference>
<keyword evidence="3 20" id="KW-0812">Transmembrane</keyword>
<dbReference type="InterPro" id="IPR006202">
    <property type="entry name" value="Neur_chan_lig-bd"/>
</dbReference>
<evidence type="ECO:0000256" key="4">
    <source>
        <dbReference type="ARBA" id="ARBA00022729"/>
    </source>
</evidence>
<dbReference type="Proteomes" id="UP000504630">
    <property type="component" value="Chromosome 19"/>
</dbReference>
<reference evidence="24" key="1">
    <citation type="submission" date="2025-08" db="UniProtKB">
        <authorList>
            <consortium name="RefSeq"/>
        </authorList>
    </citation>
    <scope>IDENTIFICATION</scope>
</reference>
<evidence type="ECO:0000256" key="13">
    <source>
        <dbReference type="ARBA" id="ARBA00023286"/>
    </source>
</evidence>
<dbReference type="PRINTS" id="PR00252">
    <property type="entry name" value="NRIONCHANNEL"/>
</dbReference>
<dbReference type="InterPro" id="IPR018000">
    <property type="entry name" value="Neurotransmitter_ion_chnl_CS"/>
</dbReference>
<keyword evidence="12" id="KW-0628">Postsynaptic cell membrane</keyword>
<keyword evidence="10" id="KW-0675">Receptor</keyword>
<dbReference type="KEGG" id="cgob:115024842"/>
<evidence type="ECO:0000256" key="18">
    <source>
        <dbReference type="ARBA" id="ARBA00036634"/>
    </source>
</evidence>
<comment type="catalytic activity">
    <reaction evidence="16">
        <text>K(+)(in) = K(+)(out)</text>
        <dbReference type="Rhea" id="RHEA:29463"/>
        <dbReference type="ChEBI" id="CHEBI:29103"/>
    </reaction>
</comment>
<dbReference type="Gene3D" id="1.20.58.390">
    <property type="entry name" value="Neurotransmitter-gated ion-channel transmembrane domain"/>
    <property type="match status" value="1"/>
</dbReference>
<evidence type="ECO:0000256" key="5">
    <source>
        <dbReference type="ARBA" id="ARBA00022989"/>
    </source>
</evidence>
<protein>
    <submittedName>
        <fullName evidence="24">5-hydroxytryptamine receptor 3A-like</fullName>
    </submittedName>
</protein>
<accession>A0A6J2RQN9</accession>
<evidence type="ECO:0000259" key="21">
    <source>
        <dbReference type="Pfam" id="PF02931"/>
    </source>
</evidence>
<keyword evidence="8 20" id="KW-0472">Membrane</keyword>
<dbReference type="PROSITE" id="PS00236">
    <property type="entry name" value="NEUROTR_ION_CHANNEL"/>
    <property type="match status" value="1"/>
</dbReference>
<feature type="transmembrane region" description="Helical" evidence="20">
    <location>
        <begin position="231"/>
        <end position="250"/>
    </location>
</feature>
<keyword evidence="5 20" id="KW-1133">Transmembrane helix</keyword>
<comment type="function">
    <text evidence="19">Forms serotonin (5-hydroxytryptamine/5-HT3)-activated cation-selective channel complexes, which when activated cause fast, depolarizing responses in neurons.</text>
</comment>
<name>A0A6J2RQN9_COTGO</name>
<feature type="domain" description="Neurotransmitter-gated ion-channel ligand-binding" evidence="21">
    <location>
        <begin position="38"/>
        <end position="229"/>
    </location>
</feature>
<dbReference type="InterPro" id="IPR006029">
    <property type="entry name" value="Neurotrans-gated_channel_TM"/>
</dbReference>
<keyword evidence="4" id="KW-0732">Signal</keyword>
<dbReference type="Pfam" id="PF02932">
    <property type="entry name" value="Neur_chan_memb"/>
    <property type="match status" value="1"/>
</dbReference>
<evidence type="ECO:0000256" key="14">
    <source>
        <dbReference type="ARBA" id="ARBA00023303"/>
    </source>
</evidence>
<dbReference type="RefSeq" id="XP_029312561.1">
    <property type="nucleotide sequence ID" value="XM_029456701.1"/>
</dbReference>
<dbReference type="Gene3D" id="2.70.170.10">
    <property type="entry name" value="Neurotransmitter-gated ion-channel ligand-binding domain"/>
    <property type="match status" value="1"/>
</dbReference>
<keyword evidence="13" id="KW-1071">Ligand-gated ion channel</keyword>
<dbReference type="InParanoid" id="A0A6J2RQN9"/>
<evidence type="ECO:0000256" key="12">
    <source>
        <dbReference type="ARBA" id="ARBA00023257"/>
    </source>
</evidence>
<dbReference type="AlphaFoldDB" id="A0A6J2RQN9"/>
<evidence type="ECO:0000256" key="1">
    <source>
        <dbReference type="ARBA" id="ARBA00022448"/>
    </source>
</evidence>
<keyword evidence="7 20" id="KW-0406">Ion transport</keyword>
<keyword evidence="9" id="KW-1015">Disulfide bond</keyword>
<keyword evidence="2" id="KW-1003">Cell membrane</keyword>
<evidence type="ECO:0000313" key="24">
    <source>
        <dbReference type="RefSeq" id="XP_029312561.1"/>
    </source>
</evidence>
<dbReference type="GO" id="GO:0004888">
    <property type="term" value="F:transmembrane signaling receptor activity"/>
    <property type="evidence" value="ECO:0007669"/>
    <property type="project" value="InterPro"/>
</dbReference>
<evidence type="ECO:0000256" key="17">
    <source>
        <dbReference type="ARBA" id="ARBA00036239"/>
    </source>
</evidence>
<organism evidence="23 24">
    <name type="scientific">Cottoperca gobio</name>
    <name type="common">Frogmouth</name>
    <name type="synonym">Aphritis gobio</name>
    <dbReference type="NCBI Taxonomy" id="56716"/>
    <lineage>
        <taxon>Eukaryota</taxon>
        <taxon>Metazoa</taxon>
        <taxon>Chordata</taxon>
        <taxon>Craniata</taxon>
        <taxon>Vertebrata</taxon>
        <taxon>Euteleostomi</taxon>
        <taxon>Actinopterygii</taxon>
        <taxon>Neopterygii</taxon>
        <taxon>Teleostei</taxon>
        <taxon>Neoteleostei</taxon>
        <taxon>Acanthomorphata</taxon>
        <taxon>Eupercaria</taxon>
        <taxon>Perciformes</taxon>
        <taxon>Notothenioidei</taxon>
        <taxon>Bovichtidae</taxon>
        <taxon>Cottoperca</taxon>
    </lineage>
</organism>
<keyword evidence="6" id="KW-0770">Synapse</keyword>
<keyword evidence="1 20" id="KW-0813">Transport</keyword>
<evidence type="ECO:0000256" key="9">
    <source>
        <dbReference type="ARBA" id="ARBA00023157"/>
    </source>
</evidence>
<evidence type="ECO:0000256" key="7">
    <source>
        <dbReference type="ARBA" id="ARBA00023065"/>
    </source>
</evidence>
<keyword evidence="23" id="KW-1185">Reference proteome</keyword>
<evidence type="ECO:0000259" key="22">
    <source>
        <dbReference type="Pfam" id="PF02932"/>
    </source>
</evidence>
<comment type="caution">
    <text evidence="20">Lacks conserved residue(s) required for the propagation of feature annotation.</text>
</comment>
<comment type="catalytic activity">
    <reaction evidence="18">
        <text>Ca(2+)(in) = Ca(2+)(out)</text>
        <dbReference type="Rhea" id="RHEA:29671"/>
        <dbReference type="ChEBI" id="CHEBI:29108"/>
    </reaction>
</comment>
<dbReference type="InterPro" id="IPR036734">
    <property type="entry name" value="Neur_chan_lig-bd_sf"/>
</dbReference>
<dbReference type="Pfam" id="PF02931">
    <property type="entry name" value="Neur_chan_LBD"/>
    <property type="match status" value="1"/>
</dbReference>
<evidence type="ECO:0000256" key="11">
    <source>
        <dbReference type="ARBA" id="ARBA00023180"/>
    </source>
</evidence>
<evidence type="ECO:0000256" key="8">
    <source>
        <dbReference type="ARBA" id="ARBA00023136"/>
    </source>
</evidence>
<dbReference type="SUPFAM" id="SSF90112">
    <property type="entry name" value="Neurotransmitter-gated ion-channel transmembrane pore"/>
    <property type="match status" value="1"/>
</dbReference>
<evidence type="ECO:0000313" key="23">
    <source>
        <dbReference type="Proteomes" id="UP000504630"/>
    </source>
</evidence>
<dbReference type="InterPro" id="IPR038050">
    <property type="entry name" value="Neuro_actylchol_rec"/>
</dbReference>
<evidence type="ECO:0000256" key="6">
    <source>
        <dbReference type="ARBA" id="ARBA00023018"/>
    </source>
</evidence>
<proteinExistence type="inferred from homology"/>
<dbReference type="InterPro" id="IPR036719">
    <property type="entry name" value="Neuro-gated_channel_TM_sf"/>
</dbReference>
<evidence type="ECO:0000256" key="19">
    <source>
        <dbReference type="ARBA" id="ARBA00037540"/>
    </source>
</evidence>
<dbReference type="FunFam" id="2.70.170.10:FF:000017">
    <property type="entry name" value="5-hydroxytryptamine receptor 3A"/>
    <property type="match status" value="1"/>
</dbReference>
<dbReference type="OrthoDB" id="6097796at2759"/>
<dbReference type="PANTHER" id="PTHR18945">
    <property type="entry name" value="NEUROTRANSMITTER GATED ION CHANNEL"/>
    <property type="match status" value="1"/>
</dbReference>
<dbReference type="GeneID" id="115024842"/>
<evidence type="ECO:0000256" key="3">
    <source>
        <dbReference type="ARBA" id="ARBA00022692"/>
    </source>
</evidence>
<comment type="similarity">
    <text evidence="20">Belongs to the ligand-gated ion channel (TC 1.A.9) family.</text>
</comment>
<keyword evidence="14 20" id="KW-0407">Ion channel</keyword>
<dbReference type="SUPFAM" id="SSF63712">
    <property type="entry name" value="Nicotinic receptor ligand binding domain-like"/>
    <property type="match status" value="1"/>
</dbReference>
<keyword evidence="11" id="KW-0325">Glycoprotein</keyword>
<feature type="domain" description="Neurotransmitter-gated ion-channel transmembrane" evidence="22">
    <location>
        <begin position="238"/>
        <end position="321"/>
    </location>
</feature>
<dbReference type="InterPro" id="IPR006201">
    <property type="entry name" value="Neur_channel"/>
</dbReference>
<evidence type="ECO:0000256" key="10">
    <source>
        <dbReference type="ARBA" id="ARBA00023170"/>
    </source>
</evidence>
<evidence type="ECO:0000256" key="2">
    <source>
        <dbReference type="ARBA" id="ARBA00022475"/>
    </source>
</evidence>
<dbReference type="GO" id="GO:0005230">
    <property type="term" value="F:extracellular ligand-gated monoatomic ion channel activity"/>
    <property type="evidence" value="ECO:0007669"/>
    <property type="project" value="InterPro"/>
</dbReference>
<sequence>MCLDVLAVDGKSSNGSCRHRDVLQYLNLTQKNEMYAIARPGTAESPLNITLDVLLYAILDVNEKDQKFVSYIWIDSWWQNDDLFWNPDDFCGIERIYLPIELLWKPDLTIEEMTDKDKTLPSPHLSVDSIGEVILRNDMVVVSTCKLHIYQFPFDVQTCTLSFKSVVYNVADMQLVSAGSSSRISELSRKMMRTQSEWMYLNMTIYRKTVDNFGFHQSMLVYTIKMRRRSALYIANFLVPVLFFFCLDLASFLVSDRGGEKLSFKVTVLLAVTLMQLILNEILPSSSESIPLIVVYCIGIFGLMMLSLLETILLMYLVEKDIEADKDQSLSEDYRDKQGKAGSCNCFKGVNKLTHFSSTGETLSELLSVAKEVSIK</sequence>
<comment type="subcellular location">
    <subcellularLocation>
        <location evidence="15">Postsynaptic cell membrane</location>
        <topology evidence="15">Multi-pass membrane protein</topology>
    </subcellularLocation>
</comment>
<dbReference type="GO" id="GO:0045211">
    <property type="term" value="C:postsynaptic membrane"/>
    <property type="evidence" value="ECO:0007669"/>
    <property type="project" value="UniProtKB-SubCell"/>
</dbReference>
<evidence type="ECO:0000256" key="15">
    <source>
        <dbReference type="ARBA" id="ARBA00034104"/>
    </source>
</evidence>
<evidence type="ECO:0000256" key="16">
    <source>
        <dbReference type="ARBA" id="ARBA00034430"/>
    </source>
</evidence>